<keyword evidence="3" id="KW-0998">Cell outer membrane</keyword>
<dbReference type="Pfam" id="PF00691">
    <property type="entry name" value="OmpA"/>
    <property type="match status" value="2"/>
</dbReference>
<dbReference type="InterPro" id="IPR006664">
    <property type="entry name" value="OMP_bac"/>
</dbReference>
<accession>A0ABR9AJA6</accession>
<reference evidence="7 8" key="1">
    <citation type="submission" date="2020-09" db="EMBL/GenBank/DDBJ databases">
        <title>Echinicola sp. CAU 1574 isolated from sand of Sido Beach.</title>
        <authorList>
            <person name="Kim W."/>
        </authorList>
    </citation>
    <scope>NUCLEOTIDE SEQUENCE [LARGE SCALE GENOMIC DNA]</scope>
    <source>
        <strain evidence="7 8">CAU 1574</strain>
    </source>
</reference>
<dbReference type="InterPro" id="IPR006665">
    <property type="entry name" value="OmpA-like"/>
</dbReference>
<name>A0ABR9AJA6_9BACT</name>
<dbReference type="SUPFAM" id="SSF103088">
    <property type="entry name" value="OmpA-like"/>
    <property type="match status" value="2"/>
</dbReference>
<feature type="domain" description="OmpA-like" evidence="6">
    <location>
        <begin position="675"/>
        <end position="796"/>
    </location>
</feature>
<evidence type="ECO:0000259" key="6">
    <source>
        <dbReference type="PROSITE" id="PS51123"/>
    </source>
</evidence>
<dbReference type="PANTHER" id="PTHR30329:SF21">
    <property type="entry name" value="LIPOPROTEIN YIAD-RELATED"/>
    <property type="match status" value="1"/>
</dbReference>
<keyword evidence="5" id="KW-0732">Signal</keyword>
<sequence>MKTIFRLLFAGVVVTMIHHNAMAQNALFRYADKQYELFNYEEAAEVYVKAFEKKGKYKAAQRAAMSFQKLNDYDQSYEWWKTTVGFEEASTNDFVNFIASANQLGKMDEVVLAMDTITSEGKLDKINLDSLMSWYDKPSSVEAVGLDSLNSASADFGMVVDGQGNKYFASDRGDAGHSKKAAIRFDVSNKINEDTYEWTGRDFLTVYKMNKEGEVATVTSPVPDSYHFADPFFLEQQAVAFYTVTREVKRVDGKKVKTRKVNPEMDYGQSQDEFIDYHPEIYYSKIGENGEFSDYSAFPLNDALKYSLINPFLDENSNQLYFASDMEGGYGGFDIYVVEYDKEFNFGEPKNLGPDINTEGDERDPYLFGNNFYFSSNGHFGLGGLDIFSAKYQNGTFSNVKNMGVPYNSPKDDFAMTLSEEGTKYLSSNRSGGKGLDDIYMIKDMFRRFLGRVKDCDGALITDGFVAEFIEKDAAKTMDLDRETAGEVKANISPESHYELKISKRGYFPVHDEDINTEGMEGTLLEREYTLVPIPYKTTVFVDLVYYDLDKSSIRSDAQPILDKLASLMDEHDYLDLMVRSHTDARASDEYNDKLSNDRADAVAAYLATKGIATERVHEEWFGEKMLAVDCGDGVPCPERSHQLNRRSELVLMAFADENRDYELPEDLLDLCDQPNLGIQMNVPTIYFDFDKYNLRPEGIKQLERLLLLMNEREGIQLALEGHTDIRGSEAYNEGLSEKRAEVVRQFLVARGIDEGRVSYSWYGKTRPVHDCQGTPCTEAEHQLNRRTEIKLMLNEKNINASNEEIVEEKISYLQDSGMEEKLKGTYVITGVFSSADNATVFSKRNKDMGLEKGGFFFDPGTGLYYCYAAKYDNLQMALVDLDQVIASGFEGAWVMVL</sequence>
<comment type="caution">
    <text evidence="7">The sequence shown here is derived from an EMBL/GenBank/DDBJ whole genome shotgun (WGS) entry which is preliminary data.</text>
</comment>
<evidence type="ECO:0000313" key="8">
    <source>
        <dbReference type="Proteomes" id="UP000647133"/>
    </source>
</evidence>
<dbReference type="PRINTS" id="PR01021">
    <property type="entry name" value="OMPADOMAIN"/>
</dbReference>
<dbReference type="InterPro" id="IPR050330">
    <property type="entry name" value="Bact_OuterMem_StrucFunc"/>
</dbReference>
<evidence type="ECO:0000256" key="4">
    <source>
        <dbReference type="PROSITE-ProRule" id="PRU00473"/>
    </source>
</evidence>
<feature type="chain" id="PRO_5046187115" evidence="5">
    <location>
        <begin position="24"/>
        <end position="898"/>
    </location>
</feature>
<proteinExistence type="predicted"/>
<evidence type="ECO:0000313" key="7">
    <source>
        <dbReference type="EMBL" id="MBD8488604.1"/>
    </source>
</evidence>
<dbReference type="InterPro" id="IPR036737">
    <property type="entry name" value="OmpA-like_sf"/>
</dbReference>
<dbReference type="PANTHER" id="PTHR30329">
    <property type="entry name" value="STATOR ELEMENT OF FLAGELLAR MOTOR COMPLEX"/>
    <property type="match status" value="1"/>
</dbReference>
<dbReference type="PROSITE" id="PS51123">
    <property type="entry name" value="OMPA_2"/>
    <property type="match status" value="2"/>
</dbReference>
<evidence type="ECO:0000256" key="1">
    <source>
        <dbReference type="ARBA" id="ARBA00004442"/>
    </source>
</evidence>
<evidence type="ECO:0000256" key="2">
    <source>
        <dbReference type="ARBA" id="ARBA00023136"/>
    </source>
</evidence>
<dbReference type="EMBL" id="JACYTQ010000002">
    <property type="protein sequence ID" value="MBD8488604.1"/>
    <property type="molecule type" value="Genomic_DNA"/>
</dbReference>
<feature type="signal peptide" evidence="5">
    <location>
        <begin position="1"/>
        <end position="23"/>
    </location>
</feature>
<comment type="subcellular location">
    <subcellularLocation>
        <location evidence="1">Cell outer membrane</location>
    </subcellularLocation>
</comment>
<keyword evidence="2 4" id="KW-0472">Membrane</keyword>
<dbReference type="InterPro" id="IPR006690">
    <property type="entry name" value="OMPA-like_CS"/>
</dbReference>
<protein>
    <submittedName>
        <fullName evidence="7">OmpA family protein</fullName>
    </submittedName>
</protein>
<dbReference type="Proteomes" id="UP000647133">
    <property type="component" value="Unassembled WGS sequence"/>
</dbReference>
<gene>
    <name evidence="7" type="ORF">IFO69_07605</name>
</gene>
<feature type="domain" description="OmpA-like" evidence="6">
    <location>
        <begin position="534"/>
        <end position="656"/>
    </location>
</feature>
<dbReference type="RefSeq" id="WP_192009464.1">
    <property type="nucleotide sequence ID" value="NZ_JACYTQ010000002.1"/>
</dbReference>
<evidence type="ECO:0000256" key="3">
    <source>
        <dbReference type="ARBA" id="ARBA00023237"/>
    </source>
</evidence>
<dbReference type="SUPFAM" id="SSF82171">
    <property type="entry name" value="DPP6 N-terminal domain-like"/>
    <property type="match status" value="1"/>
</dbReference>
<dbReference type="Gene3D" id="3.30.1330.60">
    <property type="entry name" value="OmpA-like domain"/>
    <property type="match status" value="2"/>
</dbReference>
<keyword evidence="8" id="KW-1185">Reference proteome</keyword>
<organism evidence="7 8">
    <name type="scientific">Echinicola arenosa</name>
    <dbReference type="NCBI Taxonomy" id="2774144"/>
    <lineage>
        <taxon>Bacteria</taxon>
        <taxon>Pseudomonadati</taxon>
        <taxon>Bacteroidota</taxon>
        <taxon>Cytophagia</taxon>
        <taxon>Cytophagales</taxon>
        <taxon>Cyclobacteriaceae</taxon>
        <taxon>Echinicola</taxon>
    </lineage>
</organism>
<dbReference type="PROSITE" id="PS01068">
    <property type="entry name" value="OMPA_1"/>
    <property type="match status" value="1"/>
</dbReference>
<evidence type="ECO:0000256" key="5">
    <source>
        <dbReference type="SAM" id="SignalP"/>
    </source>
</evidence>
<dbReference type="CDD" id="cd07185">
    <property type="entry name" value="OmpA_C-like"/>
    <property type="match status" value="2"/>
</dbReference>